<dbReference type="PANTHER" id="PTHR33495">
    <property type="entry name" value="ANTI-SIGMA FACTOR ANTAGONIST TM_1081-RELATED-RELATED"/>
    <property type="match status" value="1"/>
</dbReference>
<dbReference type="PROSITE" id="PS50801">
    <property type="entry name" value="STAS"/>
    <property type="match status" value="1"/>
</dbReference>
<dbReference type="Proteomes" id="UP000182100">
    <property type="component" value="Unassembled WGS sequence"/>
</dbReference>
<dbReference type="GO" id="GO:0043856">
    <property type="term" value="F:anti-sigma factor antagonist activity"/>
    <property type="evidence" value="ECO:0007669"/>
    <property type="project" value="TreeGrafter"/>
</dbReference>
<dbReference type="EMBL" id="FMZK01000006">
    <property type="protein sequence ID" value="SDD24718.1"/>
    <property type="molecule type" value="Genomic_DNA"/>
</dbReference>
<dbReference type="Gene3D" id="3.30.750.24">
    <property type="entry name" value="STAS domain"/>
    <property type="match status" value="1"/>
</dbReference>
<protein>
    <submittedName>
        <fullName evidence="2">Anti-anti-sigma factor</fullName>
    </submittedName>
</protein>
<evidence type="ECO:0000313" key="3">
    <source>
        <dbReference type="Proteomes" id="UP000182100"/>
    </source>
</evidence>
<gene>
    <name evidence="2" type="ORF">SAMN05216505_10656</name>
</gene>
<accession>A0A1G6T6M2</accession>
<dbReference type="SUPFAM" id="SSF52091">
    <property type="entry name" value="SpoIIaa-like"/>
    <property type="match status" value="1"/>
</dbReference>
<sequence>MDHHGFPLLVLLPAVIPFGAGPAVGILWWAALAVPVPRRPGFVTRSAVVPARHGGTRRAVYRARERPGILSGMSTADWDGQEPSAHPNGPLPGRAAVVQYELGGAWVVVARGEYDMNSMGPLADALQTAARKHDRVVLDASGVTFADSTFLNLLMRVHPTTSLRVAAPTSQLRRVLEITGADTVLDIRDNVEDAASD</sequence>
<dbReference type="Pfam" id="PF13466">
    <property type="entry name" value="STAS_2"/>
    <property type="match status" value="1"/>
</dbReference>
<dbReference type="InterPro" id="IPR058548">
    <property type="entry name" value="MlaB-like_STAS"/>
</dbReference>
<evidence type="ECO:0000259" key="1">
    <source>
        <dbReference type="PROSITE" id="PS50801"/>
    </source>
</evidence>
<dbReference type="CDD" id="cd07043">
    <property type="entry name" value="STAS_anti-anti-sigma_factors"/>
    <property type="match status" value="1"/>
</dbReference>
<proteinExistence type="predicted"/>
<reference evidence="3" key="1">
    <citation type="submission" date="2016-10" db="EMBL/GenBank/DDBJ databases">
        <authorList>
            <person name="Varghese N."/>
            <person name="Submissions S."/>
        </authorList>
    </citation>
    <scope>NUCLEOTIDE SEQUENCE [LARGE SCALE GENOMIC DNA]</scope>
    <source>
        <strain evidence="3">CGMCC 4.3504</strain>
    </source>
</reference>
<dbReference type="InterPro" id="IPR036513">
    <property type="entry name" value="STAS_dom_sf"/>
</dbReference>
<organism evidence="2 3">
    <name type="scientific">Streptomyces prasinopilosus</name>
    <dbReference type="NCBI Taxonomy" id="67344"/>
    <lineage>
        <taxon>Bacteria</taxon>
        <taxon>Bacillati</taxon>
        <taxon>Actinomycetota</taxon>
        <taxon>Actinomycetes</taxon>
        <taxon>Kitasatosporales</taxon>
        <taxon>Streptomycetaceae</taxon>
        <taxon>Streptomyces</taxon>
    </lineage>
</organism>
<dbReference type="InterPro" id="IPR002645">
    <property type="entry name" value="STAS_dom"/>
</dbReference>
<dbReference type="STRING" id="67344.SAMN05216505_10656"/>
<feature type="domain" description="STAS" evidence="1">
    <location>
        <begin position="95"/>
        <end position="197"/>
    </location>
</feature>
<evidence type="ECO:0000313" key="2">
    <source>
        <dbReference type="EMBL" id="SDD24718.1"/>
    </source>
</evidence>
<dbReference type="AlphaFoldDB" id="A0A1G6T6M2"/>
<keyword evidence="3" id="KW-1185">Reference proteome</keyword>
<name>A0A1G6T6M2_9ACTN</name>
<dbReference type="PANTHER" id="PTHR33495:SF2">
    <property type="entry name" value="ANTI-SIGMA FACTOR ANTAGONIST TM_1081-RELATED"/>
    <property type="match status" value="1"/>
</dbReference>